<accession>A0ABR9J5Z3</accession>
<evidence type="ECO:0000313" key="2">
    <source>
        <dbReference type="EMBL" id="MBE1514413.1"/>
    </source>
</evidence>
<evidence type="ECO:0000313" key="3">
    <source>
        <dbReference type="Proteomes" id="UP000636579"/>
    </source>
</evidence>
<sequence length="70" mass="7768">MEPLTHRLSPDDSIDGVFACYRDGGPRPLLVFNGDHLTGILYPEYVLASTTTEQRPPIDTTPLNRQTAEP</sequence>
<protein>
    <submittedName>
        <fullName evidence="2">Uncharacterized protein</fullName>
    </submittedName>
</protein>
<dbReference type="Proteomes" id="UP000636579">
    <property type="component" value="Unassembled WGS sequence"/>
</dbReference>
<gene>
    <name evidence="2" type="ORF">H4W26_001168</name>
</gene>
<feature type="region of interest" description="Disordered" evidence="1">
    <location>
        <begin position="49"/>
        <end position="70"/>
    </location>
</feature>
<organism evidence="2 3">
    <name type="scientific">Nesterenkonia halotolerans</name>
    <dbReference type="NCBI Taxonomy" id="225325"/>
    <lineage>
        <taxon>Bacteria</taxon>
        <taxon>Bacillati</taxon>
        <taxon>Actinomycetota</taxon>
        <taxon>Actinomycetes</taxon>
        <taxon>Micrococcales</taxon>
        <taxon>Micrococcaceae</taxon>
        <taxon>Nesterenkonia</taxon>
    </lineage>
</organism>
<comment type="caution">
    <text evidence="2">The sequence shown here is derived from an EMBL/GenBank/DDBJ whole genome shotgun (WGS) entry which is preliminary data.</text>
</comment>
<evidence type="ECO:0000256" key="1">
    <source>
        <dbReference type="SAM" id="MobiDB-lite"/>
    </source>
</evidence>
<name>A0ABR9J5Z3_9MICC</name>
<proteinExistence type="predicted"/>
<dbReference type="EMBL" id="JADBEE010000001">
    <property type="protein sequence ID" value="MBE1514413.1"/>
    <property type="molecule type" value="Genomic_DNA"/>
</dbReference>
<keyword evidence="3" id="KW-1185">Reference proteome</keyword>
<dbReference type="RefSeq" id="WP_192591165.1">
    <property type="nucleotide sequence ID" value="NZ_JADBEE010000001.1"/>
</dbReference>
<reference evidence="2 3" key="1">
    <citation type="submission" date="2020-10" db="EMBL/GenBank/DDBJ databases">
        <title>Sequencing the genomes of 1000 actinobacteria strains.</title>
        <authorList>
            <person name="Klenk H.-P."/>
        </authorList>
    </citation>
    <scope>NUCLEOTIDE SEQUENCE [LARGE SCALE GENOMIC DNA]</scope>
    <source>
        <strain evidence="2 3">DSM 15474</strain>
    </source>
</reference>
<feature type="compositionally biased region" description="Polar residues" evidence="1">
    <location>
        <begin position="61"/>
        <end position="70"/>
    </location>
</feature>